<dbReference type="OrthoDB" id="9789777at2"/>
<dbReference type="PANTHER" id="PTHR14119:SF3">
    <property type="entry name" value="ISOCHORISMATASE DOMAIN-CONTAINING PROTEIN 2"/>
    <property type="match status" value="1"/>
</dbReference>
<dbReference type="Pfam" id="PF00857">
    <property type="entry name" value="Isochorismatase"/>
    <property type="match status" value="1"/>
</dbReference>
<name>A0A517YLU6_9BACT</name>
<accession>A0A517YLU6</accession>
<gene>
    <name evidence="2" type="ORF">ETAA8_63460</name>
</gene>
<protein>
    <submittedName>
        <fullName evidence="2">Isochorismatase family protein</fullName>
    </submittedName>
</protein>
<dbReference type="KEGG" id="aagg:ETAA8_63460"/>
<dbReference type="RefSeq" id="WP_145097913.1">
    <property type="nucleotide sequence ID" value="NZ_CP036274.1"/>
</dbReference>
<dbReference type="PANTHER" id="PTHR14119">
    <property type="entry name" value="HYDROLASE"/>
    <property type="match status" value="1"/>
</dbReference>
<dbReference type="InterPro" id="IPR000868">
    <property type="entry name" value="Isochorismatase-like_dom"/>
</dbReference>
<organism evidence="2 3">
    <name type="scientific">Anatilimnocola aggregata</name>
    <dbReference type="NCBI Taxonomy" id="2528021"/>
    <lineage>
        <taxon>Bacteria</taxon>
        <taxon>Pseudomonadati</taxon>
        <taxon>Planctomycetota</taxon>
        <taxon>Planctomycetia</taxon>
        <taxon>Pirellulales</taxon>
        <taxon>Pirellulaceae</taxon>
        <taxon>Anatilimnocola</taxon>
    </lineage>
</organism>
<evidence type="ECO:0000313" key="3">
    <source>
        <dbReference type="Proteomes" id="UP000315017"/>
    </source>
</evidence>
<evidence type="ECO:0000259" key="1">
    <source>
        <dbReference type="Pfam" id="PF00857"/>
    </source>
</evidence>
<reference evidence="2 3" key="1">
    <citation type="submission" date="2019-02" db="EMBL/GenBank/DDBJ databases">
        <title>Deep-cultivation of Planctomycetes and their phenomic and genomic characterization uncovers novel biology.</title>
        <authorList>
            <person name="Wiegand S."/>
            <person name="Jogler M."/>
            <person name="Boedeker C."/>
            <person name="Pinto D."/>
            <person name="Vollmers J."/>
            <person name="Rivas-Marin E."/>
            <person name="Kohn T."/>
            <person name="Peeters S.H."/>
            <person name="Heuer A."/>
            <person name="Rast P."/>
            <person name="Oberbeckmann S."/>
            <person name="Bunk B."/>
            <person name="Jeske O."/>
            <person name="Meyerdierks A."/>
            <person name="Storesund J.E."/>
            <person name="Kallscheuer N."/>
            <person name="Luecker S."/>
            <person name="Lage O.M."/>
            <person name="Pohl T."/>
            <person name="Merkel B.J."/>
            <person name="Hornburger P."/>
            <person name="Mueller R.-W."/>
            <person name="Bruemmer F."/>
            <person name="Labrenz M."/>
            <person name="Spormann A.M."/>
            <person name="Op den Camp H."/>
            <person name="Overmann J."/>
            <person name="Amann R."/>
            <person name="Jetten M.S.M."/>
            <person name="Mascher T."/>
            <person name="Medema M.H."/>
            <person name="Devos D.P."/>
            <person name="Kaster A.-K."/>
            <person name="Ovreas L."/>
            <person name="Rohde M."/>
            <person name="Galperin M.Y."/>
            <person name="Jogler C."/>
        </authorList>
    </citation>
    <scope>NUCLEOTIDE SEQUENCE [LARGE SCALE GENOMIC DNA]</scope>
    <source>
        <strain evidence="2 3">ETA_A8</strain>
    </source>
</reference>
<dbReference type="Gene3D" id="3.40.50.850">
    <property type="entry name" value="Isochorismatase-like"/>
    <property type="match status" value="1"/>
</dbReference>
<dbReference type="InterPro" id="IPR050993">
    <property type="entry name" value="Isochorismatase_domain"/>
</dbReference>
<feature type="domain" description="Isochorismatase-like" evidence="1">
    <location>
        <begin position="23"/>
        <end position="169"/>
    </location>
</feature>
<dbReference type="EMBL" id="CP036274">
    <property type="protein sequence ID" value="QDU31193.1"/>
    <property type="molecule type" value="Genomic_DNA"/>
</dbReference>
<evidence type="ECO:0000313" key="2">
    <source>
        <dbReference type="EMBL" id="QDU31193.1"/>
    </source>
</evidence>
<dbReference type="InterPro" id="IPR036380">
    <property type="entry name" value="Isochorismatase-like_sf"/>
</dbReference>
<dbReference type="Proteomes" id="UP000315017">
    <property type="component" value="Chromosome"/>
</dbReference>
<proteinExistence type="predicted"/>
<keyword evidence="3" id="KW-1185">Reference proteome</keyword>
<dbReference type="AlphaFoldDB" id="A0A517YLU6"/>
<sequence>MNESPENPRLQRSMELMNVGVTGLLVVDMQEKLLKLIAGHERVTWNCRRLIDGAKLLGVPVAGTEQYPQGLGPTTPALAERIGPLPAKKLFSSRECAEIFYQWRDQGIYKVLVCGIEAHVCVQQTVLDLLSEGFRVYLAVDAISSRSTLDAEIAIRRLDASGVTITTTEATLFEWCETAANPQFKAISALVKEAGPG</sequence>
<dbReference type="SUPFAM" id="SSF52499">
    <property type="entry name" value="Isochorismatase-like hydrolases"/>
    <property type="match status" value="1"/>
</dbReference>